<dbReference type="AlphaFoldDB" id="L8JI36"/>
<sequence length="123" mass="14105">MYKKSNMYLKGSVLVVNKEEYRLSRMLNIRAKELRLKDQLIRILSISLALSVFGWIILPITGPILMLVGALIAVFTMKKYELCVEIRATDESGDQWIPIARGRKPEEFLLFKNTAELVAGYLK</sequence>
<keyword evidence="2" id="KW-1185">Reference proteome</keyword>
<dbReference type="PATRIC" id="fig|1056511.3.peg.205"/>
<proteinExistence type="predicted"/>
<name>L8JI36_9GAMM</name>
<accession>L8JI36</accession>
<protein>
    <submittedName>
        <fullName evidence="1">Uncharacterized protein</fullName>
    </submittedName>
</protein>
<comment type="caution">
    <text evidence="1">The sequence shown here is derived from an EMBL/GenBank/DDBJ whole genome shotgun (WGS) entry which is preliminary data.</text>
</comment>
<dbReference type="Proteomes" id="UP000011134">
    <property type="component" value="Unassembled WGS sequence"/>
</dbReference>
<evidence type="ECO:0000313" key="1">
    <source>
        <dbReference type="EMBL" id="ELR67893.1"/>
    </source>
</evidence>
<reference evidence="1 2" key="1">
    <citation type="submission" date="2012-12" db="EMBL/GenBank/DDBJ databases">
        <title>Genome Assembly of Photobacterium sp. AK15.</title>
        <authorList>
            <person name="Khatri I."/>
            <person name="Vaidya B."/>
            <person name="Srinivas T.N.R."/>
            <person name="Subramanian S."/>
            <person name="Pinnaka A."/>
        </authorList>
    </citation>
    <scope>NUCLEOTIDE SEQUENCE [LARGE SCALE GENOMIC DNA]</scope>
    <source>
        <strain evidence="1 2">AK15</strain>
    </source>
</reference>
<dbReference type="EMBL" id="AMZO01000001">
    <property type="protein sequence ID" value="ELR67893.1"/>
    <property type="molecule type" value="Genomic_DNA"/>
</dbReference>
<organism evidence="1 2">
    <name type="scientific">Photobacterium marinum</name>
    <dbReference type="NCBI Taxonomy" id="1056511"/>
    <lineage>
        <taxon>Bacteria</taxon>
        <taxon>Pseudomonadati</taxon>
        <taxon>Pseudomonadota</taxon>
        <taxon>Gammaproteobacteria</taxon>
        <taxon>Vibrionales</taxon>
        <taxon>Vibrionaceae</taxon>
        <taxon>Photobacterium</taxon>
    </lineage>
</organism>
<gene>
    <name evidence="1" type="ORF">C942_00201</name>
</gene>
<evidence type="ECO:0000313" key="2">
    <source>
        <dbReference type="Proteomes" id="UP000011134"/>
    </source>
</evidence>